<protein>
    <recommendedName>
        <fullName evidence="2">ABC-2 family transporter protein</fullName>
    </recommendedName>
</protein>
<gene>
    <name evidence="1" type="ORF">ACLFYP115_03252</name>
</gene>
<dbReference type="AlphaFoldDB" id="A0A6N2WH52"/>
<accession>A0A6N2WH52</accession>
<name>A0A6N2WH52_9FIRM</name>
<dbReference type="RefSeq" id="WP_006568259.1">
    <property type="nucleotide sequence ID" value="NZ_BAABZP010000001.1"/>
</dbReference>
<evidence type="ECO:0000313" key="1">
    <source>
        <dbReference type="EMBL" id="VYT40282.1"/>
    </source>
</evidence>
<reference evidence="1" key="1">
    <citation type="submission" date="2019-11" db="EMBL/GenBank/DDBJ databases">
        <authorList>
            <person name="Feng L."/>
        </authorList>
    </citation>
    <scope>NUCLEOTIDE SEQUENCE</scope>
    <source>
        <strain evidence="1">AcaccaeLFYP115</strain>
    </source>
</reference>
<sequence length="242" mass="27209">MRIISGLIKYQYLQYLKSNKFVMPFAAFVVMLFTLYSTKPVSVVASLASCCLFVFLISSWIGTSVCSLEDTASEQIMILRLRSTNKYDWGHALFLLSLSMLTALLCLLIPVLINLSNSQMLFDRKLLPEDIIFGFFLLSSSAFMGCSLGELSHPRVIKDRKSALLMITLVDIVSVIKTSLTAAFPVSKFILWIVPPISFLPDSFAKEPYFIGIKVFPAVLLLFIYGLALTFVKISILQKRKF</sequence>
<evidence type="ECO:0008006" key="2">
    <source>
        <dbReference type="Google" id="ProtNLM"/>
    </source>
</evidence>
<proteinExistence type="predicted"/>
<dbReference type="EMBL" id="CACRSQ010000010">
    <property type="protein sequence ID" value="VYT40282.1"/>
    <property type="molecule type" value="Genomic_DNA"/>
</dbReference>
<organism evidence="1">
    <name type="scientific">Anaerostipes caccae</name>
    <dbReference type="NCBI Taxonomy" id="105841"/>
    <lineage>
        <taxon>Bacteria</taxon>
        <taxon>Bacillati</taxon>
        <taxon>Bacillota</taxon>
        <taxon>Clostridia</taxon>
        <taxon>Lachnospirales</taxon>
        <taxon>Lachnospiraceae</taxon>
        <taxon>Anaerostipes</taxon>
    </lineage>
</organism>